<evidence type="ECO:0000256" key="1">
    <source>
        <dbReference type="SAM" id="MobiDB-lite"/>
    </source>
</evidence>
<sequence length="292" mass="31759">MRTYIDDPSMPFYRVLSDWDEMAPVGGAEIDVADPARANQQVRVRKEGDPAWSTVSMDFVKEDGCWLIERLWIDDKSVAGGRSGGGGEVSPPPPAPLSVAELFDEDRLEMMSCKYADYDPACLAAEGGGEWLEERPNPSLSPKAVALTCILSLRQNDDGSGSDAATDDSGGDGEAAAAGGDAGATTGAGAKATKPRLNEGCERVIRFCSPTNVASTLTPAHFAQYLKEPWYAIFNQWDELSFHSEDISEDESTADLVVLLRPDNEEAWTSVNWELVKCDGMWLTERIWVVDV</sequence>
<name>D8LGZ2_ECTSI</name>
<organism evidence="2 3">
    <name type="scientific">Ectocarpus siliculosus</name>
    <name type="common">Brown alga</name>
    <name type="synonym">Conferva siliculosa</name>
    <dbReference type="NCBI Taxonomy" id="2880"/>
    <lineage>
        <taxon>Eukaryota</taxon>
        <taxon>Sar</taxon>
        <taxon>Stramenopiles</taxon>
        <taxon>Ochrophyta</taxon>
        <taxon>PX clade</taxon>
        <taxon>Phaeophyceae</taxon>
        <taxon>Ectocarpales</taxon>
        <taxon>Ectocarpaceae</taxon>
        <taxon>Ectocarpus</taxon>
    </lineage>
</organism>
<dbReference type="Proteomes" id="UP000002630">
    <property type="component" value="Linkage Group LG17"/>
</dbReference>
<dbReference type="InParanoid" id="D8LGZ2"/>
<dbReference type="EMBL" id="FN649742">
    <property type="protein sequence ID" value="CBN75845.1"/>
    <property type="molecule type" value="Genomic_DNA"/>
</dbReference>
<reference evidence="2 3" key="1">
    <citation type="journal article" date="2010" name="Nature">
        <title>The Ectocarpus genome and the independent evolution of multicellularity in brown algae.</title>
        <authorList>
            <person name="Cock J.M."/>
            <person name="Sterck L."/>
            <person name="Rouze P."/>
            <person name="Scornet D."/>
            <person name="Allen A.E."/>
            <person name="Amoutzias G."/>
            <person name="Anthouard V."/>
            <person name="Artiguenave F."/>
            <person name="Aury J.M."/>
            <person name="Badger J.H."/>
            <person name="Beszteri B."/>
            <person name="Billiau K."/>
            <person name="Bonnet E."/>
            <person name="Bothwell J.H."/>
            <person name="Bowler C."/>
            <person name="Boyen C."/>
            <person name="Brownlee C."/>
            <person name="Carrano C.J."/>
            <person name="Charrier B."/>
            <person name="Cho G.Y."/>
            <person name="Coelho S.M."/>
            <person name="Collen J."/>
            <person name="Corre E."/>
            <person name="Da Silva C."/>
            <person name="Delage L."/>
            <person name="Delaroque N."/>
            <person name="Dittami S.M."/>
            <person name="Doulbeau S."/>
            <person name="Elias M."/>
            <person name="Farnham G."/>
            <person name="Gachon C.M."/>
            <person name="Gschloessl B."/>
            <person name="Heesch S."/>
            <person name="Jabbari K."/>
            <person name="Jubin C."/>
            <person name="Kawai H."/>
            <person name="Kimura K."/>
            <person name="Kloareg B."/>
            <person name="Kupper F.C."/>
            <person name="Lang D."/>
            <person name="Le Bail A."/>
            <person name="Leblanc C."/>
            <person name="Lerouge P."/>
            <person name="Lohr M."/>
            <person name="Lopez P.J."/>
            <person name="Martens C."/>
            <person name="Maumus F."/>
            <person name="Michel G."/>
            <person name="Miranda-Saavedra D."/>
            <person name="Morales J."/>
            <person name="Moreau H."/>
            <person name="Motomura T."/>
            <person name="Nagasato C."/>
            <person name="Napoli C.A."/>
            <person name="Nelson D.R."/>
            <person name="Nyvall-Collen P."/>
            <person name="Peters A.F."/>
            <person name="Pommier C."/>
            <person name="Potin P."/>
            <person name="Poulain J."/>
            <person name="Quesneville H."/>
            <person name="Read B."/>
            <person name="Rensing S.A."/>
            <person name="Ritter A."/>
            <person name="Rousvoal S."/>
            <person name="Samanta M."/>
            <person name="Samson G."/>
            <person name="Schroeder D.C."/>
            <person name="Segurens B."/>
            <person name="Strittmatter M."/>
            <person name="Tonon T."/>
            <person name="Tregear J.W."/>
            <person name="Valentin K."/>
            <person name="von Dassow P."/>
            <person name="Yamagishi T."/>
            <person name="Van de Peer Y."/>
            <person name="Wincker P."/>
        </authorList>
    </citation>
    <scope>NUCLEOTIDE SEQUENCE [LARGE SCALE GENOMIC DNA]</scope>
    <source>
        <strain evidence="3">Ec32 / CCAP1310/4</strain>
    </source>
</reference>
<evidence type="ECO:0000313" key="3">
    <source>
        <dbReference type="Proteomes" id="UP000002630"/>
    </source>
</evidence>
<dbReference type="EMBL" id="FN648307">
    <property type="protein sequence ID" value="CBN75845.1"/>
    <property type="molecule type" value="Genomic_DNA"/>
</dbReference>
<accession>D8LGZ2</accession>
<feature type="compositionally biased region" description="Low complexity" evidence="1">
    <location>
        <begin position="172"/>
        <end position="190"/>
    </location>
</feature>
<proteinExistence type="predicted"/>
<keyword evidence="3" id="KW-1185">Reference proteome</keyword>
<dbReference type="AlphaFoldDB" id="D8LGZ2"/>
<evidence type="ECO:0000313" key="2">
    <source>
        <dbReference type="EMBL" id="CBN75845.1"/>
    </source>
</evidence>
<gene>
    <name evidence="2" type="ORF">Esi_0182_0040</name>
</gene>
<protein>
    <submittedName>
        <fullName evidence="2">Uncharacterized protein</fullName>
    </submittedName>
</protein>
<feature type="region of interest" description="Disordered" evidence="1">
    <location>
        <begin position="157"/>
        <end position="193"/>
    </location>
</feature>
<dbReference type="OrthoDB" id="198688at2759"/>